<evidence type="ECO:0000256" key="2">
    <source>
        <dbReference type="ARBA" id="ARBA00022741"/>
    </source>
</evidence>
<keyword evidence="9" id="KW-0963">Cytoplasm</keyword>
<dbReference type="GO" id="GO:0008312">
    <property type="term" value="F:7S RNA binding"/>
    <property type="evidence" value="ECO:0007669"/>
    <property type="project" value="InterPro"/>
</dbReference>
<feature type="binding site" evidence="9">
    <location>
        <begin position="248"/>
        <end position="251"/>
    </location>
    <ligand>
        <name>GTP</name>
        <dbReference type="ChEBI" id="CHEBI:37565"/>
    </ligand>
</feature>
<comment type="subcellular location">
    <subcellularLocation>
        <location evidence="9">Cytoplasm</location>
    </subcellularLocation>
    <text evidence="9">The SRP-RNC complex is targeted to the cytoplasmic membrane.</text>
</comment>
<dbReference type="InterPro" id="IPR036891">
    <property type="entry name" value="Signal_recog_part_SRP54_M_sf"/>
</dbReference>
<dbReference type="FunFam" id="3.40.50.300:FF:000022">
    <property type="entry name" value="Signal recognition particle 54 kDa subunit"/>
    <property type="match status" value="1"/>
</dbReference>
<evidence type="ECO:0000256" key="5">
    <source>
        <dbReference type="ARBA" id="ARBA00023134"/>
    </source>
</evidence>
<dbReference type="CDD" id="cd18539">
    <property type="entry name" value="SRP_G"/>
    <property type="match status" value="1"/>
</dbReference>
<dbReference type="InterPro" id="IPR042101">
    <property type="entry name" value="SRP54_N_sf"/>
</dbReference>
<dbReference type="Gene3D" id="3.40.50.300">
    <property type="entry name" value="P-loop containing nucleotide triphosphate hydrolases"/>
    <property type="match status" value="1"/>
</dbReference>
<dbReference type="Pfam" id="PF02881">
    <property type="entry name" value="SRP54_N"/>
    <property type="match status" value="1"/>
</dbReference>
<accession>A0A1T0CVJ0</accession>
<keyword evidence="6 9" id="KW-0733">Signal recognition particle</keyword>
<dbReference type="SMART" id="SM00963">
    <property type="entry name" value="SRP54_N"/>
    <property type="match status" value="1"/>
</dbReference>
<comment type="catalytic activity">
    <reaction evidence="8 9">
        <text>GTP + H2O = GDP + phosphate + H(+)</text>
        <dbReference type="Rhea" id="RHEA:19669"/>
        <dbReference type="ChEBI" id="CHEBI:15377"/>
        <dbReference type="ChEBI" id="CHEBI:15378"/>
        <dbReference type="ChEBI" id="CHEBI:37565"/>
        <dbReference type="ChEBI" id="CHEBI:43474"/>
        <dbReference type="ChEBI" id="CHEBI:58189"/>
        <dbReference type="EC" id="3.6.5.4"/>
    </reaction>
</comment>
<proteinExistence type="inferred from homology"/>
<evidence type="ECO:0000256" key="6">
    <source>
        <dbReference type="ARBA" id="ARBA00023135"/>
    </source>
</evidence>
<evidence type="ECO:0000256" key="7">
    <source>
        <dbReference type="ARBA" id="ARBA00023274"/>
    </source>
</evidence>
<evidence type="ECO:0000259" key="10">
    <source>
        <dbReference type="PROSITE" id="PS00300"/>
    </source>
</evidence>
<dbReference type="STRING" id="573983.B0681_00240"/>
<keyword evidence="7 9" id="KW-0687">Ribonucleoprotein</keyword>
<dbReference type="RefSeq" id="WP_078316752.1">
    <property type="nucleotide sequence ID" value="NZ_MUYV01000001.1"/>
</dbReference>
<dbReference type="InterPro" id="IPR027417">
    <property type="entry name" value="P-loop_NTPase"/>
</dbReference>
<comment type="function">
    <text evidence="9">Involved in targeting and insertion of nascent membrane proteins into the cytoplasmic membrane. Binds to the hydrophobic signal sequence of the ribosome-nascent chain (RNC) as it emerges from the ribosomes. The SRP-RNC complex is then targeted to the cytoplasmic membrane where it interacts with the SRP receptor FtsY. Interaction with FtsY leads to the transfer of the RNC complex to the Sec translocase for insertion into the membrane, the hydrolysis of GTP by both Ffh and FtsY, and the dissociation of the SRP-FtsY complex into the individual components.</text>
</comment>
<reference evidence="11 12" key="1">
    <citation type="submission" date="2017-02" db="EMBL/GenBank/DDBJ databases">
        <title>Draft genome sequence of Moraxella porci CCUG 54912T type strain.</title>
        <authorList>
            <person name="Salva-Serra F."/>
            <person name="Engstrom-Jakobsson H."/>
            <person name="Thorell K."/>
            <person name="Jaen-Luchoro D."/>
            <person name="Gonzales-Siles L."/>
            <person name="Karlsson R."/>
            <person name="Yazdan S."/>
            <person name="Boulund F."/>
            <person name="Johnning A."/>
            <person name="Engstrand L."/>
            <person name="Kristiansson E."/>
            <person name="Moore E."/>
        </authorList>
    </citation>
    <scope>NUCLEOTIDE SEQUENCE [LARGE SCALE GENOMIC DNA]</scope>
    <source>
        <strain evidence="11 12">CCUG 54912</strain>
    </source>
</reference>
<keyword evidence="3 9" id="KW-0378">Hydrolase</keyword>
<comment type="similarity">
    <text evidence="1 9">Belongs to the GTP-binding SRP family. SRP54 subfamily.</text>
</comment>
<keyword evidence="5 9" id="KW-0342">GTP-binding</keyword>
<dbReference type="InterPro" id="IPR004125">
    <property type="entry name" value="Signal_recog_particle_SRP54_M"/>
</dbReference>
<dbReference type="Pfam" id="PF00448">
    <property type="entry name" value="SRP54"/>
    <property type="match status" value="1"/>
</dbReference>
<dbReference type="PANTHER" id="PTHR11564:SF5">
    <property type="entry name" value="SIGNAL RECOGNITION PARTICLE SUBUNIT SRP54"/>
    <property type="match status" value="1"/>
</dbReference>
<evidence type="ECO:0000256" key="8">
    <source>
        <dbReference type="ARBA" id="ARBA00048027"/>
    </source>
</evidence>
<dbReference type="InterPro" id="IPR000897">
    <property type="entry name" value="SRP54_GTPase_dom"/>
</dbReference>
<dbReference type="InterPro" id="IPR013822">
    <property type="entry name" value="Signal_recog_particl_SRP54_hlx"/>
</dbReference>
<dbReference type="GO" id="GO:0003924">
    <property type="term" value="F:GTPase activity"/>
    <property type="evidence" value="ECO:0007669"/>
    <property type="project" value="UniProtKB-UniRule"/>
</dbReference>
<dbReference type="SUPFAM" id="SSF52540">
    <property type="entry name" value="P-loop containing nucleoside triphosphate hydrolases"/>
    <property type="match status" value="1"/>
</dbReference>
<dbReference type="EMBL" id="MUYV01000001">
    <property type="protein sequence ID" value="OOS26363.1"/>
    <property type="molecule type" value="Genomic_DNA"/>
</dbReference>
<dbReference type="Gene3D" id="1.20.120.140">
    <property type="entry name" value="Signal recognition particle SRP54, nucleotide-binding domain"/>
    <property type="match status" value="1"/>
</dbReference>
<evidence type="ECO:0000256" key="9">
    <source>
        <dbReference type="HAMAP-Rule" id="MF_00306"/>
    </source>
</evidence>
<dbReference type="HAMAP" id="MF_00306">
    <property type="entry name" value="SRP54"/>
    <property type="match status" value="1"/>
</dbReference>
<evidence type="ECO:0000256" key="1">
    <source>
        <dbReference type="ARBA" id="ARBA00005450"/>
    </source>
</evidence>
<evidence type="ECO:0000313" key="12">
    <source>
        <dbReference type="Proteomes" id="UP000190683"/>
    </source>
</evidence>
<name>A0A1T0CVJ0_9GAMM</name>
<feature type="domain" description="SRP54-type proteins GTP-binding" evidence="10">
    <location>
        <begin position="269"/>
        <end position="282"/>
    </location>
</feature>
<dbReference type="SMART" id="SM00382">
    <property type="entry name" value="AAA"/>
    <property type="match status" value="1"/>
</dbReference>
<sequence length="514" mass="56143">MFDTLTERLSGSLRNIAGTGQLTEDNIKDTLREVRMALLEADVALPVARDFVAKVKEQALGQDVLKELAPGQAFVKIVYDELTEMMGSANQSLEMTGKPPMVYLLAGLQGAGKTTTAGKLAKFLQEKQGKKVMLVSADVYRPAAIKQLEQVAGQVKASFVPSSVDEKPIDIARRAINEAKLQYQDILIIDTAGRLHIDDEMMDEIKELTAAVNPVETLFVVDAMTGQDAANTAKAFNDALPLTGVILTKTDGDARGGAALSVRAITGKPIKFLGRGEKLEALELFHPERIAQRILGMGDVLSLVEEVEAKIDREKAEQMAKKMQKGGEFDLEDLLTQFQQMKNLGGMAGFLDKMPGLGGADIQKAMAEAKPEEKVKEMEALIHSMTPFERQNPDKITPSRKRRIAAGSGKQIQDVNRLLKQHKQMAKMMKMISRPDGIGKMMKAVQGLTRGMSGGGPLFGNKGGDANQAANMAEMQKSMQDLGLNPNDLPSMEEMQKKMQEMGGQLPPQFKKRF</sequence>
<dbReference type="GO" id="GO:0006614">
    <property type="term" value="P:SRP-dependent cotranslational protein targeting to membrane"/>
    <property type="evidence" value="ECO:0007669"/>
    <property type="project" value="InterPro"/>
</dbReference>
<dbReference type="PROSITE" id="PS00300">
    <property type="entry name" value="SRP54"/>
    <property type="match status" value="1"/>
</dbReference>
<protein>
    <recommendedName>
        <fullName evidence="9">Signal recognition particle protein</fullName>
        <ecNumber evidence="9">3.6.5.4</ecNumber>
    </recommendedName>
    <alternativeName>
        <fullName evidence="9">Fifty-four homolog</fullName>
    </alternativeName>
</protein>
<dbReference type="SUPFAM" id="SSF47446">
    <property type="entry name" value="Signal peptide-binding domain"/>
    <property type="match status" value="1"/>
</dbReference>
<gene>
    <name evidence="9" type="primary">ffh</name>
    <name evidence="11" type="ORF">B0681_00240</name>
</gene>
<dbReference type="Gene3D" id="1.10.260.30">
    <property type="entry name" value="Signal recognition particle, SRP54 subunit, M-domain"/>
    <property type="match status" value="1"/>
</dbReference>
<dbReference type="NCBIfam" id="TIGR00959">
    <property type="entry name" value="ffh"/>
    <property type="match status" value="1"/>
</dbReference>
<dbReference type="InterPro" id="IPR004780">
    <property type="entry name" value="SRP"/>
</dbReference>
<evidence type="ECO:0000313" key="11">
    <source>
        <dbReference type="EMBL" id="OOS26363.1"/>
    </source>
</evidence>
<dbReference type="InterPro" id="IPR022941">
    <property type="entry name" value="SRP54"/>
</dbReference>
<dbReference type="SMART" id="SM00962">
    <property type="entry name" value="SRP54"/>
    <property type="match status" value="1"/>
</dbReference>
<dbReference type="InterPro" id="IPR003593">
    <property type="entry name" value="AAA+_ATPase"/>
</dbReference>
<comment type="subunit">
    <text evidence="9">Part of the signal recognition particle protein translocation system, which is composed of SRP and FtsY. SRP is a ribonucleoprotein composed of Ffh and a 4.5S RNA molecule.</text>
</comment>
<organism evidence="11 12">
    <name type="scientific">Moraxella porci DSM 25326</name>
    <dbReference type="NCBI Taxonomy" id="573983"/>
    <lineage>
        <taxon>Bacteria</taxon>
        <taxon>Pseudomonadati</taxon>
        <taxon>Pseudomonadota</taxon>
        <taxon>Gammaproteobacteria</taxon>
        <taxon>Moraxellales</taxon>
        <taxon>Moraxellaceae</taxon>
        <taxon>Moraxella</taxon>
    </lineage>
</organism>
<dbReference type="PANTHER" id="PTHR11564">
    <property type="entry name" value="SIGNAL RECOGNITION PARTICLE 54K PROTEIN SRP54"/>
    <property type="match status" value="1"/>
</dbReference>
<keyword evidence="12" id="KW-1185">Reference proteome</keyword>
<dbReference type="Pfam" id="PF02978">
    <property type="entry name" value="SRP_SPB"/>
    <property type="match status" value="1"/>
</dbReference>
<evidence type="ECO:0000256" key="4">
    <source>
        <dbReference type="ARBA" id="ARBA00022884"/>
    </source>
</evidence>
<keyword evidence="2 9" id="KW-0547">Nucleotide-binding</keyword>
<feature type="binding site" evidence="9">
    <location>
        <begin position="190"/>
        <end position="194"/>
    </location>
    <ligand>
        <name>GTP</name>
        <dbReference type="ChEBI" id="CHEBI:37565"/>
    </ligand>
</feature>
<dbReference type="AlphaFoldDB" id="A0A1T0CVJ0"/>
<dbReference type="GO" id="GO:0005525">
    <property type="term" value="F:GTP binding"/>
    <property type="evidence" value="ECO:0007669"/>
    <property type="project" value="UniProtKB-UniRule"/>
</dbReference>
<feature type="binding site" evidence="9">
    <location>
        <begin position="107"/>
        <end position="114"/>
    </location>
    <ligand>
        <name>GTP</name>
        <dbReference type="ChEBI" id="CHEBI:37565"/>
    </ligand>
</feature>
<keyword evidence="4 9" id="KW-0694">RNA-binding</keyword>
<evidence type="ECO:0000256" key="3">
    <source>
        <dbReference type="ARBA" id="ARBA00022801"/>
    </source>
</evidence>
<comment type="caution">
    <text evidence="11">The sequence shown here is derived from an EMBL/GenBank/DDBJ whole genome shotgun (WGS) entry which is preliminary data.</text>
</comment>
<dbReference type="Proteomes" id="UP000190683">
    <property type="component" value="Unassembled WGS sequence"/>
</dbReference>
<dbReference type="GO" id="GO:0048500">
    <property type="term" value="C:signal recognition particle"/>
    <property type="evidence" value="ECO:0007669"/>
    <property type="project" value="UniProtKB-UniRule"/>
</dbReference>
<dbReference type="EC" id="3.6.5.4" evidence="9"/>
<comment type="domain">
    <text evidence="9">Composed of three domains: the N-terminal N domain, which is responsible for interactions with the ribosome, the central G domain, which binds GTP, and the C-terminal M domain, which binds the RNA and the signal sequence of the RNC.</text>
</comment>